<evidence type="ECO:0000256" key="2">
    <source>
        <dbReference type="ARBA" id="ARBA00022723"/>
    </source>
</evidence>
<dbReference type="Pfam" id="PF00884">
    <property type="entry name" value="Sulfatase"/>
    <property type="match status" value="1"/>
</dbReference>
<name>A0A518DUG7_9BACT</name>
<protein>
    <submittedName>
        <fullName evidence="7">Arylsulfatase</fullName>
        <ecNumber evidence="7">3.1.6.1</ecNumber>
    </submittedName>
</protein>
<keyword evidence="4" id="KW-0106">Calcium</keyword>
<feature type="chain" id="PRO_5022187095" evidence="5">
    <location>
        <begin position="24"/>
        <end position="474"/>
    </location>
</feature>
<dbReference type="InterPro" id="IPR050738">
    <property type="entry name" value="Sulfatase"/>
</dbReference>
<keyword evidence="3 7" id="KW-0378">Hydrolase</keyword>
<evidence type="ECO:0000256" key="3">
    <source>
        <dbReference type="ARBA" id="ARBA00022801"/>
    </source>
</evidence>
<gene>
    <name evidence="7" type="primary">atsA_32</name>
    <name evidence="7" type="ORF">Pla8534_32970</name>
</gene>
<reference evidence="7 8" key="1">
    <citation type="submission" date="2019-02" db="EMBL/GenBank/DDBJ databases">
        <title>Deep-cultivation of Planctomycetes and their phenomic and genomic characterization uncovers novel biology.</title>
        <authorList>
            <person name="Wiegand S."/>
            <person name="Jogler M."/>
            <person name="Boedeker C."/>
            <person name="Pinto D."/>
            <person name="Vollmers J."/>
            <person name="Rivas-Marin E."/>
            <person name="Kohn T."/>
            <person name="Peeters S.H."/>
            <person name="Heuer A."/>
            <person name="Rast P."/>
            <person name="Oberbeckmann S."/>
            <person name="Bunk B."/>
            <person name="Jeske O."/>
            <person name="Meyerdierks A."/>
            <person name="Storesund J.E."/>
            <person name="Kallscheuer N."/>
            <person name="Luecker S."/>
            <person name="Lage O.M."/>
            <person name="Pohl T."/>
            <person name="Merkel B.J."/>
            <person name="Hornburger P."/>
            <person name="Mueller R.-W."/>
            <person name="Bruemmer F."/>
            <person name="Labrenz M."/>
            <person name="Spormann A.M."/>
            <person name="Op den Camp H."/>
            <person name="Overmann J."/>
            <person name="Amann R."/>
            <person name="Jetten M.S.M."/>
            <person name="Mascher T."/>
            <person name="Medema M.H."/>
            <person name="Devos D.P."/>
            <person name="Kaster A.-K."/>
            <person name="Ovreas L."/>
            <person name="Rohde M."/>
            <person name="Galperin M.Y."/>
            <person name="Jogler C."/>
        </authorList>
    </citation>
    <scope>NUCLEOTIDE SEQUENCE [LARGE SCALE GENOMIC DNA]</scope>
    <source>
        <strain evidence="7 8">Pla85_3_4</strain>
    </source>
</reference>
<evidence type="ECO:0000256" key="4">
    <source>
        <dbReference type="ARBA" id="ARBA00022837"/>
    </source>
</evidence>
<comment type="similarity">
    <text evidence="1">Belongs to the sulfatase family.</text>
</comment>
<dbReference type="InterPro" id="IPR024607">
    <property type="entry name" value="Sulfatase_CS"/>
</dbReference>
<dbReference type="GO" id="GO:0004065">
    <property type="term" value="F:arylsulfatase activity"/>
    <property type="evidence" value="ECO:0007669"/>
    <property type="project" value="UniProtKB-EC"/>
</dbReference>
<organism evidence="7 8">
    <name type="scientific">Lignipirellula cremea</name>
    <dbReference type="NCBI Taxonomy" id="2528010"/>
    <lineage>
        <taxon>Bacteria</taxon>
        <taxon>Pseudomonadati</taxon>
        <taxon>Planctomycetota</taxon>
        <taxon>Planctomycetia</taxon>
        <taxon>Pirellulales</taxon>
        <taxon>Pirellulaceae</taxon>
        <taxon>Lignipirellula</taxon>
    </lineage>
</organism>
<dbReference type="InterPro" id="IPR000917">
    <property type="entry name" value="Sulfatase_N"/>
</dbReference>
<dbReference type="RefSeq" id="WP_197443338.1">
    <property type="nucleotide sequence ID" value="NZ_CP036433.1"/>
</dbReference>
<dbReference type="Proteomes" id="UP000317648">
    <property type="component" value="Chromosome"/>
</dbReference>
<keyword evidence="2" id="KW-0479">Metal-binding</keyword>
<dbReference type="EC" id="3.1.6.1" evidence="7"/>
<dbReference type="InterPro" id="IPR017850">
    <property type="entry name" value="Alkaline_phosphatase_core_sf"/>
</dbReference>
<evidence type="ECO:0000313" key="8">
    <source>
        <dbReference type="Proteomes" id="UP000317648"/>
    </source>
</evidence>
<evidence type="ECO:0000256" key="5">
    <source>
        <dbReference type="SAM" id="SignalP"/>
    </source>
</evidence>
<dbReference type="PROSITE" id="PS00523">
    <property type="entry name" value="SULFATASE_1"/>
    <property type="match status" value="1"/>
</dbReference>
<evidence type="ECO:0000256" key="1">
    <source>
        <dbReference type="ARBA" id="ARBA00008779"/>
    </source>
</evidence>
<dbReference type="Gene3D" id="3.30.1120.10">
    <property type="match status" value="1"/>
</dbReference>
<keyword evidence="5" id="KW-0732">Signal</keyword>
<feature type="domain" description="Sulfatase N-terminal" evidence="6">
    <location>
        <begin position="27"/>
        <end position="326"/>
    </location>
</feature>
<feature type="signal peptide" evidence="5">
    <location>
        <begin position="1"/>
        <end position="23"/>
    </location>
</feature>
<dbReference type="PANTHER" id="PTHR42693">
    <property type="entry name" value="ARYLSULFATASE FAMILY MEMBER"/>
    <property type="match status" value="1"/>
</dbReference>
<dbReference type="EMBL" id="CP036433">
    <property type="protein sequence ID" value="QDU95482.1"/>
    <property type="molecule type" value="Genomic_DNA"/>
</dbReference>
<dbReference type="KEGG" id="lcre:Pla8534_32970"/>
<proteinExistence type="inferred from homology"/>
<sequence length="474" mass="51955" precursor="true">MNINRAAMFLGALALLASSLSLASERPNVVLVMADDQGWGQTGYYGHPILKTPNLDAMAANGLRMDRFYAAGPVCSPTRASVLTGRTHDRTGVRSHGFALHLQERSLARAMQKAGYATGHFGKWHLNGVRGPGVPVLESDANHPGHFGFEEWLTVTNFFDRNPIMSRKGQFEEFRGDSSDIVVAEALKFINHAADEKKPSFTVIWYGSPHSPWTASPEDQVDGESGVSAHHHGELVAMDRSIGALRAGLKERGLEQNTLIWYCSDNGGLAGVGHDSVGGLRGNKGSLWEGGVRVPCIIEWPAQVKPRVTSHPAATFDIFPTLVDVLELPADSLLDQIDGVSIRPLLSAEIGPRKKPMPFHYQGKAALIDNDLKIITERIGSGQYQLYDLVADKAETTDIAADRPEDAARLRIALEAAIASIEASQEGADYPEKKVTQEGPHGRFWYAIPEYQPYLKAWSTRPEYKGWTNRKAKK</sequence>
<evidence type="ECO:0000313" key="7">
    <source>
        <dbReference type="EMBL" id="QDU95482.1"/>
    </source>
</evidence>
<dbReference type="PANTHER" id="PTHR42693:SF53">
    <property type="entry name" value="ENDO-4-O-SULFATASE"/>
    <property type="match status" value="1"/>
</dbReference>
<evidence type="ECO:0000259" key="6">
    <source>
        <dbReference type="Pfam" id="PF00884"/>
    </source>
</evidence>
<keyword evidence="8" id="KW-1185">Reference proteome</keyword>
<dbReference type="Gene3D" id="3.40.720.10">
    <property type="entry name" value="Alkaline Phosphatase, subunit A"/>
    <property type="match status" value="1"/>
</dbReference>
<accession>A0A518DUG7</accession>
<dbReference type="SUPFAM" id="SSF53649">
    <property type="entry name" value="Alkaline phosphatase-like"/>
    <property type="match status" value="1"/>
</dbReference>
<dbReference type="GO" id="GO:0046872">
    <property type="term" value="F:metal ion binding"/>
    <property type="evidence" value="ECO:0007669"/>
    <property type="project" value="UniProtKB-KW"/>
</dbReference>
<dbReference type="AlphaFoldDB" id="A0A518DUG7"/>